<dbReference type="AlphaFoldDB" id="A0A9P5Q0J8"/>
<evidence type="ECO:0008006" key="3">
    <source>
        <dbReference type="Google" id="ProtNLM"/>
    </source>
</evidence>
<reference evidence="1" key="1">
    <citation type="submission" date="2020-11" db="EMBL/GenBank/DDBJ databases">
        <authorList>
            <consortium name="DOE Joint Genome Institute"/>
            <person name="Ahrendt S."/>
            <person name="Riley R."/>
            <person name="Andreopoulos W."/>
            <person name="Labutti K."/>
            <person name="Pangilinan J."/>
            <person name="Ruiz-Duenas F.J."/>
            <person name="Barrasa J.M."/>
            <person name="Sanchez-Garcia M."/>
            <person name="Camarero S."/>
            <person name="Miyauchi S."/>
            <person name="Serrano A."/>
            <person name="Linde D."/>
            <person name="Babiker R."/>
            <person name="Drula E."/>
            <person name="Ayuso-Fernandez I."/>
            <person name="Pacheco R."/>
            <person name="Padilla G."/>
            <person name="Ferreira P."/>
            <person name="Barriuso J."/>
            <person name="Kellner H."/>
            <person name="Castanera R."/>
            <person name="Alfaro M."/>
            <person name="Ramirez L."/>
            <person name="Pisabarro A.G."/>
            <person name="Kuo A."/>
            <person name="Tritt A."/>
            <person name="Lipzen A."/>
            <person name="He G."/>
            <person name="Yan M."/>
            <person name="Ng V."/>
            <person name="Cullen D."/>
            <person name="Martin F."/>
            <person name="Rosso M.-N."/>
            <person name="Henrissat B."/>
            <person name="Hibbett D."/>
            <person name="Martinez A.T."/>
            <person name="Grigoriev I.V."/>
        </authorList>
    </citation>
    <scope>NUCLEOTIDE SEQUENCE</scope>
    <source>
        <strain evidence="1">AH 40177</strain>
    </source>
</reference>
<evidence type="ECO:0000313" key="1">
    <source>
        <dbReference type="EMBL" id="KAF9072568.1"/>
    </source>
</evidence>
<gene>
    <name evidence="1" type="ORF">BDP27DRAFT_397108</name>
</gene>
<dbReference type="OrthoDB" id="3060319at2759"/>
<dbReference type="EMBL" id="JADNRY010000023">
    <property type="protein sequence ID" value="KAF9072568.1"/>
    <property type="molecule type" value="Genomic_DNA"/>
</dbReference>
<organism evidence="1 2">
    <name type="scientific">Rhodocollybia butyracea</name>
    <dbReference type="NCBI Taxonomy" id="206335"/>
    <lineage>
        <taxon>Eukaryota</taxon>
        <taxon>Fungi</taxon>
        <taxon>Dikarya</taxon>
        <taxon>Basidiomycota</taxon>
        <taxon>Agaricomycotina</taxon>
        <taxon>Agaricomycetes</taxon>
        <taxon>Agaricomycetidae</taxon>
        <taxon>Agaricales</taxon>
        <taxon>Marasmiineae</taxon>
        <taxon>Omphalotaceae</taxon>
        <taxon>Rhodocollybia</taxon>
    </lineage>
</organism>
<sequence length="481" mass="54372">MWQRTLLAVCYIDRLPNEILWKILLFYGYTTTVAGFQGYYGTRSRINTNRIILVNKHWQAIALAIPSLWSKIYVRVASFSHGPSLEALVDRRIELSKDAPLEICVLFSERTVRWSGDNYEEYSDDSNEDSIEGSEKPQAALPVLAKLFQHAHRWKSAVLQLPASRELDHTKFPDTFPLLQELEMRCLPRNDVGTDHCPAFYAPLLRKFTMEKFSFGGNFGSSKLSEITLTWVLPDTVASFLEHASSDCNAQVFTVFTPHTDYGSTTVTSHLKALSVIQIDDDKYYDVHGELFEYLTLPNVEKLVFIDQRTGRADYVKPHESPSVLFPVEGLLSMLARSEMSLIKLSHLVLSGHFISDQNLLKILTKLPALTFFAFEETCLLNKNSCALTAHFFQGLLSADVVPILTQLELIFYDGTVPVDDLALFLESHRPSLEGKSSTRLLPLERVRFGISSPQTCMALMDRLSELCSGGLVVKVSKPWF</sequence>
<accession>A0A9P5Q0J8</accession>
<protein>
    <recommendedName>
        <fullName evidence="3">F-box domain-containing protein</fullName>
    </recommendedName>
</protein>
<keyword evidence="2" id="KW-1185">Reference proteome</keyword>
<dbReference type="Proteomes" id="UP000772434">
    <property type="component" value="Unassembled WGS sequence"/>
</dbReference>
<proteinExistence type="predicted"/>
<comment type="caution">
    <text evidence="1">The sequence shown here is derived from an EMBL/GenBank/DDBJ whole genome shotgun (WGS) entry which is preliminary data.</text>
</comment>
<name>A0A9P5Q0J8_9AGAR</name>
<evidence type="ECO:0000313" key="2">
    <source>
        <dbReference type="Proteomes" id="UP000772434"/>
    </source>
</evidence>